<feature type="domain" description="C2H2-type" evidence="8">
    <location>
        <begin position="102"/>
        <end position="130"/>
    </location>
</feature>
<feature type="domain" description="C2H2-type" evidence="8">
    <location>
        <begin position="40"/>
        <end position="66"/>
    </location>
</feature>
<evidence type="ECO:0000313" key="9">
    <source>
        <dbReference type="EMBL" id="PMD50815.1"/>
    </source>
</evidence>
<comment type="subcellular location">
    <subcellularLocation>
        <location evidence="1">Nucleus</location>
    </subcellularLocation>
</comment>
<dbReference type="GO" id="GO:0008270">
    <property type="term" value="F:zinc ion binding"/>
    <property type="evidence" value="ECO:0007669"/>
    <property type="project" value="UniProtKB-KW"/>
</dbReference>
<feature type="domain" description="C2H2-type" evidence="8">
    <location>
        <begin position="133"/>
        <end position="157"/>
    </location>
</feature>
<keyword evidence="3" id="KW-0863">Zinc-finger</keyword>
<dbReference type="EMBL" id="KZ613913">
    <property type="protein sequence ID" value="PMD50815.1"/>
    <property type="molecule type" value="Genomic_DNA"/>
</dbReference>
<evidence type="ECO:0000256" key="4">
    <source>
        <dbReference type="ARBA" id="ARBA00022833"/>
    </source>
</evidence>
<evidence type="ECO:0000256" key="2">
    <source>
        <dbReference type="ARBA" id="ARBA00022723"/>
    </source>
</evidence>
<reference evidence="9 10" key="1">
    <citation type="submission" date="2016-04" db="EMBL/GenBank/DDBJ databases">
        <title>A degradative enzymes factory behind the ericoid mycorrhizal symbiosis.</title>
        <authorList>
            <consortium name="DOE Joint Genome Institute"/>
            <person name="Martino E."/>
            <person name="Morin E."/>
            <person name="Grelet G."/>
            <person name="Kuo A."/>
            <person name="Kohler A."/>
            <person name="Daghino S."/>
            <person name="Barry K."/>
            <person name="Choi C."/>
            <person name="Cichocki N."/>
            <person name="Clum A."/>
            <person name="Copeland A."/>
            <person name="Hainaut M."/>
            <person name="Haridas S."/>
            <person name="Labutti K."/>
            <person name="Lindquist E."/>
            <person name="Lipzen A."/>
            <person name="Khouja H.-R."/>
            <person name="Murat C."/>
            <person name="Ohm R."/>
            <person name="Olson A."/>
            <person name="Spatafora J."/>
            <person name="Veneault-Fourrey C."/>
            <person name="Henrissat B."/>
            <person name="Grigoriev I."/>
            <person name="Martin F."/>
            <person name="Perotto S."/>
        </authorList>
    </citation>
    <scope>NUCLEOTIDE SEQUENCE [LARGE SCALE GENOMIC DNA]</scope>
    <source>
        <strain evidence="9 10">E</strain>
    </source>
</reference>
<keyword evidence="6" id="KW-0804">Transcription</keyword>
<dbReference type="SMART" id="SM00355">
    <property type="entry name" value="ZnF_C2H2"/>
    <property type="match status" value="5"/>
</dbReference>
<keyword evidence="5" id="KW-0805">Transcription regulation</keyword>
<dbReference type="PANTHER" id="PTHR46179:SF13">
    <property type="entry name" value="C2H2-TYPE DOMAIN-CONTAINING PROTEIN"/>
    <property type="match status" value="1"/>
</dbReference>
<dbReference type="PANTHER" id="PTHR46179">
    <property type="entry name" value="ZINC FINGER PROTEIN"/>
    <property type="match status" value="1"/>
</dbReference>
<organism evidence="9 10">
    <name type="scientific">Hyaloscypha bicolor E</name>
    <dbReference type="NCBI Taxonomy" id="1095630"/>
    <lineage>
        <taxon>Eukaryota</taxon>
        <taxon>Fungi</taxon>
        <taxon>Dikarya</taxon>
        <taxon>Ascomycota</taxon>
        <taxon>Pezizomycotina</taxon>
        <taxon>Leotiomycetes</taxon>
        <taxon>Helotiales</taxon>
        <taxon>Hyaloscyphaceae</taxon>
        <taxon>Hyaloscypha</taxon>
        <taxon>Hyaloscypha bicolor</taxon>
    </lineage>
</organism>
<keyword evidence="2" id="KW-0479">Metal-binding</keyword>
<dbReference type="RefSeq" id="XP_024727719.1">
    <property type="nucleotide sequence ID" value="XM_024882043.1"/>
</dbReference>
<evidence type="ECO:0000256" key="6">
    <source>
        <dbReference type="ARBA" id="ARBA00023163"/>
    </source>
</evidence>
<dbReference type="AlphaFoldDB" id="A0A2J6SJ80"/>
<evidence type="ECO:0000259" key="8">
    <source>
        <dbReference type="SMART" id="SM00355"/>
    </source>
</evidence>
<protein>
    <recommendedName>
        <fullName evidence="8">C2H2-type domain-containing protein</fullName>
    </recommendedName>
</protein>
<feature type="domain" description="C2H2-type" evidence="8">
    <location>
        <begin position="70"/>
        <end position="97"/>
    </location>
</feature>
<gene>
    <name evidence="9" type="ORF">K444DRAFT_622166</name>
</gene>
<evidence type="ECO:0000256" key="1">
    <source>
        <dbReference type="ARBA" id="ARBA00004123"/>
    </source>
</evidence>
<evidence type="ECO:0000256" key="5">
    <source>
        <dbReference type="ARBA" id="ARBA00023015"/>
    </source>
</evidence>
<dbReference type="STRING" id="1095630.A0A2J6SJ80"/>
<dbReference type="InterPro" id="IPR051061">
    <property type="entry name" value="Zinc_finger_trans_reg"/>
</dbReference>
<keyword evidence="7" id="KW-0539">Nucleus</keyword>
<sequence>MIRCPWPSCVINSSFQTEAEASGHLDTHQNAMLESWNGPTKCSWPNCSSTLFKEKHLLNRHLRNIHITPLRCSVVGCSRLQPFGKESDLKRHVKEIHENLRILCPVESCESNSIGFARKYNLDKHMREEHVNVRCTLNHCGASILDGEQESHIKDAHGDYECALSACGDGLPSRFTMEAARLHLISVHKMDKNTAYSPFNPYYSLRKNHIIDRKAFVRFYLIKKFEDCQACLDSLPGAN</sequence>
<dbReference type="InParanoid" id="A0A2J6SJ80"/>
<dbReference type="InterPro" id="IPR013087">
    <property type="entry name" value="Znf_C2H2_type"/>
</dbReference>
<dbReference type="GeneID" id="36590120"/>
<feature type="domain" description="C2H2-type" evidence="8">
    <location>
        <begin position="2"/>
        <end position="28"/>
    </location>
</feature>
<dbReference type="OrthoDB" id="2687452at2759"/>
<evidence type="ECO:0000256" key="3">
    <source>
        <dbReference type="ARBA" id="ARBA00022771"/>
    </source>
</evidence>
<proteinExistence type="predicted"/>
<evidence type="ECO:0000256" key="7">
    <source>
        <dbReference type="ARBA" id="ARBA00023242"/>
    </source>
</evidence>
<keyword evidence="4" id="KW-0862">Zinc</keyword>
<evidence type="ECO:0000313" key="10">
    <source>
        <dbReference type="Proteomes" id="UP000235371"/>
    </source>
</evidence>
<dbReference type="Gene3D" id="3.30.160.60">
    <property type="entry name" value="Classic Zinc Finger"/>
    <property type="match status" value="1"/>
</dbReference>
<dbReference type="GO" id="GO:0005634">
    <property type="term" value="C:nucleus"/>
    <property type="evidence" value="ECO:0007669"/>
    <property type="project" value="UniProtKB-SubCell"/>
</dbReference>
<keyword evidence="10" id="KW-1185">Reference proteome</keyword>
<accession>A0A2J6SJ80</accession>
<name>A0A2J6SJ80_9HELO</name>
<dbReference type="Proteomes" id="UP000235371">
    <property type="component" value="Unassembled WGS sequence"/>
</dbReference>
<dbReference type="GO" id="GO:0006357">
    <property type="term" value="P:regulation of transcription by RNA polymerase II"/>
    <property type="evidence" value="ECO:0007669"/>
    <property type="project" value="TreeGrafter"/>
</dbReference>